<evidence type="ECO:0000256" key="2">
    <source>
        <dbReference type="ARBA" id="ARBA00004123"/>
    </source>
</evidence>
<reference evidence="9" key="1">
    <citation type="submission" date="2021-07" db="EMBL/GenBank/DDBJ databases">
        <authorList>
            <person name="Catto M.A."/>
            <person name="Jacobson A."/>
            <person name="Kennedy G."/>
            <person name="Labadie P."/>
            <person name="Hunt B.G."/>
            <person name="Srinivasan R."/>
        </authorList>
    </citation>
    <scope>NUCLEOTIDE SEQUENCE</scope>
    <source>
        <strain evidence="9">PL_HMW_Pooled</strain>
        <tissue evidence="9">Head</tissue>
    </source>
</reference>
<keyword evidence="4" id="KW-0540">Nuclease</keyword>
<sequence>MVSRPNILKILKYYCLLVAELDRQGRPLTEWEQSSLKRIVAYNVYKRLIALAKLRAALLFRRRKRRWHVRPIFRDREIFGAWLSLIPIVRESDPEEFYRFLRMTPACFDWLLERVQPYIEKKSNRKGVSGGERLAVTLSQTSLSYIFRLSNQVISNIVTETTAAIWFVLKPVVFVEISEDFWKRKAAEFQAMWDFPMCNGAIDGKHCSFQRMVEFELYDDDDDEADAVLAVLLIDEEERDSDDGEEILYVDVEGYRRMSNSSFKTHFRMDRITFQRLISTDTYRAAGLNFGKRKGVIKIHYCYVIDVSRELAPRFIKWPNAIEKEIIKAEFEERYGYPGAVGCIDGVHMGITAPLEQKQAYFDRHHNYSMLVQAVCDHRLLYMDVYVGQPGAIGDIRNYDRSPLSSLLLTDQEMMTDEEHLLGNGAYILTSKIIIPYADDGHLTDRMKTHNRALSACRVKIENSIAVLRAKHRRLKHLPMRNVHLVIDHIMASFMIHNFIILEGIEMQGLQSVFLV</sequence>
<feature type="domain" description="DDE Tnp4" evidence="8">
    <location>
        <begin position="344"/>
        <end position="498"/>
    </location>
</feature>
<dbReference type="EMBL" id="JAHWGI010001240">
    <property type="protein sequence ID" value="KAK3925908.1"/>
    <property type="molecule type" value="Genomic_DNA"/>
</dbReference>
<evidence type="ECO:0000256" key="1">
    <source>
        <dbReference type="ARBA" id="ARBA00001968"/>
    </source>
</evidence>
<accession>A0AAE1LN79</accession>
<dbReference type="GO" id="GO:0046872">
    <property type="term" value="F:metal ion binding"/>
    <property type="evidence" value="ECO:0007669"/>
    <property type="project" value="UniProtKB-KW"/>
</dbReference>
<dbReference type="GO" id="GO:0016787">
    <property type="term" value="F:hydrolase activity"/>
    <property type="evidence" value="ECO:0007669"/>
    <property type="project" value="UniProtKB-KW"/>
</dbReference>
<keyword evidence="5" id="KW-0479">Metal-binding</keyword>
<keyword evidence="7" id="KW-0539">Nucleus</keyword>
<dbReference type="PANTHER" id="PTHR22930">
    <property type="match status" value="1"/>
</dbReference>
<dbReference type="PANTHER" id="PTHR22930:SF85">
    <property type="entry name" value="GH03217P-RELATED"/>
    <property type="match status" value="1"/>
</dbReference>
<dbReference type="GO" id="GO:0005634">
    <property type="term" value="C:nucleus"/>
    <property type="evidence" value="ECO:0007669"/>
    <property type="project" value="UniProtKB-SubCell"/>
</dbReference>
<evidence type="ECO:0000313" key="9">
    <source>
        <dbReference type="EMBL" id="KAK3925908.1"/>
    </source>
</evidence>
<dbReference type="Proteomes" id="UP001219518">
    <property type="component" value="Unassembled WGS sequence"/>
</dbReference>
<dbReference type="AlphaFoldDB" id="A0AAE1LN79"/>
<dbReference type="Pfam" id="PF13359">
    <property type="entry name" value="DDE_Tnp_4"/>
    <property type="match status" value="1"/>
</dbReference>
<evidence type="ECO:0000256" key="7">
    <source>
        <dbReference type="ARBA" id="ARBA00023242"/>
    </source>
</evidence>
<name>A0AAE1LN79_9NEOP</name>
<dbReference type="InterPro" id="IPR045249">
    <property type="entry name" value="HARBI1-like"/>
</dbReference>
<evidence type="ECO:0000259" key="8">
    <source>
        <dbReference type="Pfam" id="PF13359"/>
    </source>
</evidence>
<dbReference type="InterPro" id="IPR027806">
    <property type="entry name" value="HARBI1_dom"/>
</dbReference>
<evidence type="ECO:0000256" key="5">
    <source>
        <dbReference type="ARBA" id="ARBA00022723"/>
    </source>
</evidence>
<comment type="cofactor">
    <cofactor evidence="1">
        <name>a divalent metal cation</name>
        <dbReference type="ChEBI" id="CHEBI:60240"/>
    </cofactor>
</comment>
<keyword evidence="6" id="KW-0378">Hydrolase</keyword>
<dbReference type="GO" id="GO:0004518">
    <property type="term" value="F:nuclease activity"/>
    <property type="evidence" value="ECO:0007669"/>
    <property type="project" value="UniProtKB-KW"/>
</dbReference>
<gene>
    <name evidence="9" type="ORF">KUF71_014157</name>
</gene>
<protein>
    <submittedName>
        <fullName evidence="9">Protein ANTAGONIST OF LIKE HETEROCHROMATIN PROTEIN 1</fullName>
    </submittedName>
</protein>
<keyword evidence="10" id="KW-1185">Reference proteome</keyword>
<organism evidence="9 10">
    <name type="scientific">Frankliniella fusca</name>
    <dbReference type="NCBI Taxonomy" id="407009"/>
    <lineage>
        <taxon>Eukaryota</taxon>
        <taxon>Metazoa</taxon>
        <taxon>Ecdysozoa</taxon>
        <taxon>Arthropoda</taxon>
        <taxon>Hexapoda</taxon>
        <taxon>Insecta</taxon>
        <taxon>Pterygota</taxon>
        <taxon>Neoptera</taxon>
        <taxon>Paraneoptera</taxon>
        <taxon>Thysanoptera</taxon>
        <taxon>Terebrantia</taxon>
        <taxon>Thripoidea</taxon>
        <taxon>Thripidae</taxon>
        <taxon>Frankliniella</taxon>
    </lineage>
</organism>
<evidence type="ECO:0000256" key="3">
    <source>
        <dbReference type="ARBA" id="ARBA00006958"/>
    </source>
</evidence>
<evidence type="ECO:0000256" key="6">
    <source>
        <dbReference type="ARBA" id="ARBA00022801"/>
    </source>
</evidence>
<comment type="subcellular location">
    <subcellularLocation>
        <location evidence="2">Nucleus</location>
    </subcellularLocation>
</comment>
<proteinExistence type="inferred from homology"/>
<evidence type="ECO:0000256" key="4">
    <source>
        <dbReference type="ARBA" id="ARBA00022722"/>
    </source>
</evidence>
<reference evidence="9" key="2">
    <citation type="journal article" date="2023" name="BMC Genomics">
        <title>Pest status, molecular evolution, and epigenetic factors derived from the genome assembly of Frankliniella fusca, a thysanopteran phytovirus vector.</title>
        <authorList>
            <person name="Catto M.A."/>
            <person name="Labadie P.E."/>
            <person name="Jacobson A.L."/>
            <person name="Kennedy G.G."/>
            <person name="Srinivasan R."/>
            <person name="Hunt B.G."/>
        </authorList>
    </citation>
    <scope>NUCLEOTIDE SEQUENCE</scope>
    <source>
        <strain evidence="9">PL_HMW_Pooled</strain>
    </source>
</reference>
<comment type="similarity">
    <text evidence="3">Belongs to the HARBI1 family.</text>
</comment>
<evidence type="ECO:0000313" key="10">
    <source>
        <dbReference type="Proteomes" id="UP001219518"/>
    </source>
</evidence>
<comment type="caution">
    <text evidence="9">The sequence shown here is derived from an EMBL/GenBank/DDBJ whole genome shotgun (WGS) entry which is preliminary data.</text>
</comment>